<organism evidence="3 4">
    <name type="scientific">Suillus discolor</name>
    <dbReference type="NCBI Taxonomy" id="1912936"/>
    <lineage>
        <taxon>Eukaryota</taxon>
        <taxon>Fungi</taxon>
        <taxon>Dikarya</taxon>
        <taxon>Basidiomycota</taxon>
        <taxon>Agaricomycotina</taxon>
        <taxon>Agaricomycetes</taxon>
        <taxon>Agaricomycetidae</taxon>
        <taxon>Boletales</taxon>
        <taxon>Suillineae</taxon>
        <taxon>Suillaceae</taxon>
        <taxon>Suillus</taxon>
    </lineage>
</organism>
<proteinExistence type="predicted"/>
<reference evidence="3" key="1">
    <citation type="journal article" date="2020" name="New Phytol.">
        <title>Comparative genomics reveals dynamic genome evolution in host specialist ectomycorrhizal fungi.</title>
        <authorList>
            <person name="Lofgren L.A."/>
            <person name="Nguyen N.H."/>
            <person name="Vilgalys R."/>
            <person name="Ruytinx J."/>
            <person name="Liao H.L."/>
            <person name="Branco S."/>
            <person name="Kuo A."/>
            <person name="LaButti K."/>
            <person name="Lipzen A."/>
            <person name="Andreopoulos W."/>
            <person name="Pangilinan J."/>
            <person name="Riley R."/>
            <person name="Hundley H."/>
            <person name="Na H."/>
            <person name="Barry K."/>
            <person name="Grigoriev I.V."/>
            <person name="Stajich J.E."/>
            <person name="Kennedy P.G."/>
        </authorList>
    </citation>
    <scope>NUCLEOTIDE SEQUENCE</scope>
    <source>
        <strain evidence="3">FC423</strain>
    </source>
</reference>
<dbReference type="AlphaFoldDB" id="A0A9P7F6V8"/>
<keyword evidence="2" id="KW-1133">Transmembrane helix</keyword>
<protein>
    <submittedName>
        <fullName evidence="3">Uncharacterized protein</fullName>
    </submittedName>
</protein>
<comment type="caution">
    <text evidence="3">The sequence shown here is derived from an EMBL/GenBank/DDBJ whole genome shotgun (WGS) entry which is preliminary data.</text>
</comment>
<dbReference type="GeneID" id="64696047"/>
<sequence>MPGAARLRPDKALCGHSIAFQVQLVRHDITWHVGFWWSSWLLFLLLFVVHGIPATHMYHELYNTAHHAEETSTENMSLPLVFEPAASEMQPNGRGPSSLPASPTRTDPNIPGVSERLH</sequence>
<name>A0A9P7F6V8_9AGAM</name>
<evidence type="ECO:0000313" key="4">
    <source>
        <dbReference type="Proteomes" id="UP000823399"/>
    </source>
</evidence>
<dbReference type="OrthoDB" id="3350812at2759"/>
<keyword evidence="4" id="KW-1185">Reference proteome</keyword>
<feature type="transmembrane region" description="Helical" evidence="2">
    <location>
        <begin position="34"/>
        <end position="52"/>
    </location>
</feature>
<keyword evidence="2" id="KW-0812">Transmembrane</keyword>
<evidence type="ECO:0000256" key="1">
    <source>
        <dbReference type="SAM" id="MobiDB-lite"/>
    </source>
</evidence>
<evidence type="ECO:0000313" key="3">
    <source>
        <dbReference type="EMBL" id="KAG2107251.1"/>
    </source>
</evidence>
<dbReference type="RefSeq" id="XP_041292129.1">
    <property type="nucleotide sequence ID" value="XM_041433788.1"/>
</dbReference>
<keyword evidence="2" id="KW-0472">Membrane</keyword>
<accession>A0A9P7F6V8</accession>
<dbReference type="EMBL" id="JABBWM010000032">
    <property type="protein sequence ID" value="KAG2107251.1"/>
    <property type="molecule type" value="Genomic_DNA"/>
</dbReference>
<dbReference type="Proteomes" id="UP000823399">
    <property type="component" value="Unassembled WGS sequence"/>
</dbReference>
<gene>
    <name evidence="3" type="ORF">F5147DRAFT_653473</name>
</gene>
<feature type="region of interest" description="Disordered" evidence="1">
    <location>
        <begin position="73"/>
        <end position="118"/>
    </location>
</feature>
<evidence type="ECO:0000256" key="2">
    <source>
        <dbReference type="SAM" id="Phobius"/>
    </source>
</evidence>